<evidence type="ECO:0000313" key="2">
    <source>
        <dbReference type="Proteomes" id="UP001597351"/>
    </source>
</evidence>
<protein>
    <recommendedName>
        <fullName evidence="3">Big-1 domain-containing protein</fullName>
    </recommendedName>
</protein>
<proteinExistence type="predicted"/>
<evidence type="ECO:0008006" key="3">
    <source>
        <dbReference type="Google" id="ProtNLM"/>
    </source>
</evidence>
<dbReference type="EMBL" id="JBHUGD010000003">
    <property type="protein sequence ID" value="MFD1946676.1"/>
    <property type="molecule type" value="Genomic_DNA"/>
</dbReference>
<reference evidence="2" key="1">
    <citation type="journal article" date="2019" name="Int. J. Syst. Evol. Microbiol.">
        <title>The Global Catalogue of Microorganisms (GCM) 10K type strain sequencing project: providing services to taxonomists for standard genome sequencing and annotation.</title>
        <authorList>
            <consortium name="The Broad Institute Genomics Platform"/>
            <consortium name="The Broad Institute Genome Sequencing Center for Infectious Disease"/>
            <person name="Wu L."/>
            <person name="Ma J."/>
        </authorList>
    </citation>
    <scope>NUCLEOTIDE SEQUENCE [LARGE SCALE GENOMIC DNA]</scope>
    <source>
        <strain evidence="2">CGMCC 1.12477</strain>
    </source>
</reference>
<evidence type="ECO:0000313" key="1">
    <source>
        <dbReference type="EMBL" id="MFD1946676.1"/>
    </source>
</evidence>
<gene>
    <name evidence="1" type="ORF">ACFSDE_07730</name>
</gene>
<dbReference type="Proteomes" id="UP001597351">
    <property type="component" value="Unassembled WGS sequence"/>
</dbReference>
<sequence length="331" mass="32792">MTRAPGRPIRARRGGLAVLAVVLGMLVPLVQLGTASAAPPRPASIRVDAVLSAITAPDGTPASAVPSALVVAGQPFSIEVSFYDADGQPAAFSQDTTLAISTSAGSTNLPVPATGVAPGGATSATLSTTLAAPANQVSVTVSVPGLGGPRGVAPGTSTPAQRFDVLSSLRFEASAPETPFSAAVGGTDGCADATEAQPVCGIVTLPRGAVSSSVLLSTGLCDRAYARCGSSRGTVIQFLADLGGLYTPSAPAAVLVRCDKTLCGTGSIKKMGLSYSLLGNGALAAAPACPAKSTLGADQEACVDYVQSTRDNAGDTLLVLLLTRDARISVS</sequence>
<organism evidence="1 2">
    <name type="scientific">Nocardioides aestuarii</name>
    <dbReference type="NCBI Taxonomy" id="252231"/>
    <lineage>
        <taxon>Bacteria</taxon>
        <taxon>Bacillati</taxon>
        <taxon>Actinomycetota</taxon>
        <taxon>Actinomycetes</taxon>
        <taxon>Propionibacteriales</taxon>
        <taxon>Nocardioidaceae</taxon>
        <taxon>Nocardioides</taxon>
    </lineage>
</organism>
<dbReference type="RefSeq" id="WP_343917050.1">
    <property type="nucleotide sequence ID" value="NZ_BAAAJT010000002.1"/>
</dbReference>
<keyword evidence="2" id="KW-1185">Reference proteome</keyword>
<name>A0ABW4TNI6_9ACTN</name>
<comment type="caution">
    <text evidence="1">The sequence shown here is derived from an EMBL/GenBank/DDBJ whole genome shotgun (WGS) entry which is preliminary data.</text>
</comment>
<accession>A0ABW4TNI6</accession>